<dbReference type="GO" id="GO:0016705">
    <property type="term" value="F:oxidoreductase activity, acting on paired donors, with incorporation or reduction of molecular oxygen"/>
    <property type="evidence" value="ECO:0007669"/>
    <property type="project" value="InterPro"/>
</dbReference>
<evidence type="ECO:0000256" key="2">
    <source>
        <dbReference type="ARBA" id="ARBA00010617"/>
    </source>
</evidence>
<keyword evidence="6 7" id="KW-0349">Heme</keyword>
<dbReference type="GO" id="GO:0005506">
    <property type="term" value="F:iron ion binding"/>
    <property type="evidence" value="ECO:0007669"/>
    <property type="project" value="InterPro"/>
</dbReference>
<evidence type="ECO:0000256" key="5">
    <source>
        <dbReference type="ARBA" id="ARBA00023004"/>
    </source>
</evidence>
<dbReference type="Proteomes" id="UP001175226">
    <property type="component" value="Unassembled WGS sequence"/>
</dbReference>
<dbReference type="PRINTS" id="PR00465">
    <property type="entry name" value="EP450IV"/>
</dbReference>
<keyword evidence="4 7" id="KW-0560">Oxidoreductase</keyword>
<protein>
    <submittedName>
        <fullName evidence="8">Cytochrome P450</fullName>
    </submittedName>
</protein>
<evidence type="ECO:0000256" key="1">
    <source>
        <dbReference type="ARBA" id="ARBA00001971"/>
    </source>
</evidence>
<evidence type="ECO:0000256" key="7">
    <source>
        <dbReference type="RuleBase" id="RU000461"/>
    </source>
</evidence>
<comment type="similarity">
    <text evidence="2 7">Belongs to the cytochrome P450 family.</text>
</comment>
<dbReference type="EMBL" id="JAUEPT010000086">
    <property type="protein sequence ID" value="KAK0433042.1"/>
    <property type="molecule type" value="Genomic_DNA"/>
</dbReference>
<dbReference type="InterPro" id="IPR036396">
    <property type="entry name" value="Cyt_P450_sf"/>
</dbReference>
<dbReference type="PROSITE" id="PS00086">
    <property type="entry name" value="CYTOCHROME_P450"/>
    <property type="match status" value="1"/>
</dbReference>
<dbReference type="SUPFAM" id="SSF48264">
    <property type="entry name" value="Cytochrome P450"/>
    <property type="match status" value="1"/>
</dbReference>
<dbReference type="InterPro" id="IPR001128">
    <property type="entry name" value="Cyt_P450"/>
</dbReference>
<dbReference type="InterPro" id="IPR002403">
    <property type="entry name" value="Cyt_P450_E_grp-IV"/>
</dbReference>
<evidence type="ECO:0000313" key="9">
    <source>
        <dbReference type="Proteomes" id="UP001175226"/>
    </source>
</evidence>
<dbReference type="GO" id="GO:0020037">
    <property type="term" value="F:heme binding"/>
    <property type="evidence" value="ECO:0007669"/>
    <property type="project" value="InterPro"/>
</dbReference>
<dbReference type="InterPro" id="IPR017972">
    <property type="entry name" value="Cyt_P450_CS"/>
</dbReference>
<keyword evidence="9" id="KW-1185">Reference proteome</keyword>
<proteinExistence type="inferred from homology"/>
<dbReference type="PANTHER" id="PTHR46206">
    <property type="entry name" value="CYTOCHROME P450"/>
    <property type="match status" value="1"/>
</dbReference>
<dbReference type="Gene3D" id="1.10.630.10">
    <property type="entry name" value="Cytochrome P450"/>
    <property type="match status" value="1"/>
</dbReference>
<dbReference type="Pfam" id="PF00067">
    <property type="entry name" value="p450"/>
    <property type="match status" value="2"/>
</dbReference>
<keyword evidence="3 6" id="KW-0479">Metal-binding</keyword>
<gene>
    <name evidence="8" type="ORF">EV421DRAFT_1910470</name>
</gene>
<comment type="cofactor">
    <cofactor evidence="1 6">
        <name>heme</name>
        <dbReference type="ChEBI" id="CHEBI:30413"/>
    </cofactor>
</comment>
<organism evidence="8 9">
    <name type="scientific">Armillaria borealis</name>
    <dbReference type="NCBI Taxonomy" id="47425"/>
    <lineage>
        <taxon>Eukaryota</taxon>
        <taxon>Fungi</taxon>
        <taxon>Dikarya</taxon>
        <taxon>Basidiomycota</taxon>
        <taxon>Agaricomycotina</taxon>
        <taxon>Agaricomycetes</taxon>
        <taxon>Agaricomycetidae</taxon>
        <taxon>Agaricales</taxon>
        <taxon>Marasmiineae</taxon>
        <taxon>Physalacriaceae</taxon>
        <taxon>Armillaria</taxon>
    </lineage>
</organism>
<keyword evidence="7" id="KW-0503">Monooxygenase</keyword>
<dbReference type="AlphaFoldDB" id="A0AA39IYW4"/>
<sequence>MALQENINLAQQVDIALLLRSLGLATVFLFAWQLRKAVVTRTKLRAIPTVGSSGIISSWRDAFRFVFHAKEIIQEGHRLHYGSAFKVPLLDKWMVVVSGSEKINDIRRAPSEQLSSKDAGGDILQLDYTVGRRFNEDSYHADVVRSSLTRNIGACFADVQDEIQAAFKDNIPMTEDWIEVPAYTTILQIVCRASNRMFVGLPLCRNRDYIKLNINYTVNVMACAHIIRLFPSILKPIVGSIFTPRRHAAAKMENFLGQTIRERLHQDDVHGKDWPGKPNDLLSWLIDATEGHSERRTVQDLIVRMLGLNFAAIHTTSMSFTAALYALAAHSEHVQILRDEVETAIAGEGRTKAAMGKMNKLDSFVKEAQRLYGGPGVFGMIRLVKKDFVLSDGTVVPAGNQIAVASYSIHTDGVGIILDVITVVLKTFLHRRTTKDPLEFKPWRFSDKRKEDGEGIRHQMVTPSLDYLLFGGGRPACPGRFFAVNELKALMSYVLLNFDVKMDRVPETGWFLSDRFPNQSSKVLFRKRAPAVKI</sequence>
<reference evidence="8" key="1">
    <citation type="submission" date="2023-06" db="EMBL/GenBank/DDBJ databases">
        <authorList>
            <consortium name="Lawrence Berkeley National Laboratory"/>
            <person name="Ahrendt S."/>
            <person name="Sahu N."/>
            <person name="Indic B."/>
            <person name="Wong-Bajracharya J."/>
            <person name="Merenyi Z."/>
            <person name="Ke H.-M."/>
            <person name="Monk M."/>
            <person name="Kocsube S."/>
            <person name="Drula E."/>
            <person name="Lipzen A."/>
            <person name="Balint B."/>
            <person name="Henrissat B."/>
            <person name="Andreopoulos B."/>
            <person name="Martin F.M."/>
            <person name="Harder C.B."/>
            <person name="Rigling D."/>
            <person name="Ford K.L."/>
            <person name="Foster G.D."/>
            <person name="Pangilinan J."/>
            <person name="Papanicolaou A."/>
            <person name="Barry K."/>
            <person name="LaButti K."/>
            <person name="Viragh M."/>
            <person name="Koriabine M."/>
            <person name="Yan M."/>
            <person name="Riley R."/>
            <person name="Champramary S."/>
            <person name="Plett K.L."/>
            <person name="Tsai I.J."/>
            <person name="Slot J."/>
            <person name="Sipos G."/>
            <person name="Plett J."/>
            <person name="Nagy L.G."/>
            <person name="Grigoriev I.V."/>
        </authorList>
    </citation>
    <scope>NUCLEOTIDE SEQUENCE</scope>
    <source>
        <strain evidence="8">FPL87.14</strain>
    </source>
</reference>
<feature type="binding site" description="axial binding residue" evidence="6">
    <location>
        <position position="477"/>
    </location>
    <ligand>
        <name>heme</name>
        <dbReference type="ChEBI" id="CHEBI:30413"/>
    </ligand>
    <ligandPart>
        <name>Fe</name>
        <dbReference type="ChEBI" id="CHEBI:18248"/>
    </ligandPart>
</feature>
<accession>A0AA39IYW4</accession>
<dbReference type="CDD" id="cd11041">
    <property type="entry name" value="CYP503A1-like"/>
    <property type="match status" value="1"/>
</dbReference>
<dbReference type="GO" id="GO:0004497">
    <property type="term" value="F:monooxygenase activity"/>
    <property type="evidence" value="ECO:0007669"/>
    <property type="project" value="UniProtKB-KW"/>
</dbReference>
<comment type="caution">
    <text evidence="8">The sequence shown here is derived from an EMBL/GenBank/DDBJ whole genome shotgun (WGS) entry which is preliminary data.</text>
</comment>
<keyword evidence="5 6" id="KW-0408">Iron</keyword>
<evidence type="ECO:0000256" key="4">
    <source>
        <dbReference type="ARBA" id="ARBA00023002"/>
    </source>
</evidence>
<evidence type="ECO:0000256" key="3">
    <source>
        <dbReference type="ARBA" id="ARBA00022723"/>
    </source>
</evidence>
<evidence type="ECO:0000313" key="8">
    <source>
        <dbReference type="EMBL" id="KAK0433042.1"/>
    </source>
</evidence>
<evidence type="ECO:0000256" key="6">
    <source>
        <dbReference type="PIRSR" id="PIRSR602403-1"/>
    </source>
</evidence>
<name>A0AA39IYW4_9AGAR</name>